<dbReference type="GO" id="GO:0070403">
    <property type="term" value="F:NAD+ binding"/>
    <property type="evidence" value="ECO:0007669"/>
    <property type="project" value="TreeGrafter"/>
</dbReference>
<dbReference type="GO" id="GO:0008977">
    <property type="term" value="F:prephenate dehydrogenase (NAD+) activity"/>
    <property type="evidence" value="ECO:0007669"/>
    <property type="project" value="InterPro"/>
</dbReference>
<accession>A0A7X9FUE9</accession>
<dbReference type="AlphaFoldDB" id="A0A7X9FUE9"/>
<evidence type="ECO:0000259" key="2">
    <source>
        <dbReference type="PROSITE" id="PS51176"/>
    </source>
</evidence>
<evidence type="ECO:0000313" key="4">
    <source>
        <dbReference type="Proteomes" id="UP000524246"/>
    </source>
</evidence>
<dbReference type="SUPFAM" id="SSF48179">
    <property type="entry name" value="6-phosphogluconate dehydrogenase C-terminal domain-like"/>
    <property type="match status" value="1"/>
</dbReference>
<reference evidence="3 4" key="1">
    <citation type="journal article" date="2020" name="Biotechnol. Biofuels">
        <title>New insights from the biogas microbiome by comprehensive genome-resolved metagenomics of nearly 1600 species originating from multiple anaerobic digesters.</title>
        <authorList>
            <person name="Campanaro S."/>
            <person name="Treu L."/>
            <person name="Rodriguez-R L.M."/>
            <person name="Kovalovszki A."/>
            <person name="Ziels R.M."/>
            <person name="Maus I."/>
            <person name="Zhu X."/>
            <person name="Kougias P.G."/>
            <person name="Basile A."/>
            <person name="Luo G."/>
            <person name="Schluter A."/>
            <person name="Konstantinidis K.T."/>
            <person name="Angelidaki I."/>
        </authorList>
    </citation>
    <scope>NUCLEOTIDE SEQUENCE [LARGE SCALE GENOMIC DNA]</scope>
    <source>
        <strain evidence="3">AS27yjCOA_65</strain>
    </source>
</reference>
<dbReference type="Proteomes" id="UP000524246">
    <property type="component" value="Unassembled WGS sequence"/>
</dbReference>
<name>A0A7X9FUE9_9DELT</name>
<dbReference type="InterPro" id="IPR008927">
    <property type="entry name" value="6-PGluconate_DH-like_C_sf"/>
</dbReference>
<dbReference type="InterPro" id="IPR003099">
    <property type="entry name" value="Prephen_DH"/>
</dbReference>
<evidence type="ECO:0000256" key="1">
    <source>
        <dbReference type="ARBA" id="ARBA00023002"/>
    </source>
</evidence>
<feature type="non-terminal residue" evidence="3">
    <location>
        <position position="1"/>
    </location>
</feature>
<dbReference type="PROSITE" id="PS51176">
    <property type="entry name" value="PDH_ADH"/>
    <property type="match status" value="1"/>
</dbReference>
<protein>
    <submittedName>
        <fullName evidence="3">Prephenate dehydrogenase/arogenate dehydrogenase family protein</fullName>
    </submittedName>
</protein>
<dbReference type="Gene3D" id="1.10.3660.10">
    <property type="entry name" value="6-phosphogluconate dehydrogenase C-terminal like domain"/>
    <property type="match status" value="1"/>
</dbReference>
<dbReference type="InterPro" id="IPR050812">
    <property type="entry name" value="Preph/Arog_dehydrog"/>
</dbReference>
<gene>
    <name evidence="3" type="ORF">GYA55_14655</name>
</gene>
<keyword evidence="1" id="KW-0560">Oxidoreductase</keyword>
<feature type="domain" description="Prephenate/arogenate dehydrogenase" evidence="2">
    <location>
        <begin position="1"/>
        <end position="132"/>
    </location>
</feature>
<dbReference type="GO" id="GO:0006571">
    <property type="term" value="P:tyrosine biosynthetic process"/>
    <property type="evidence" value="ECO:0007669"/>
    <property type="project" value="InterPro"/>
</dbReference>
<sequence length="150" mass="17474">LQALGSKLTYSSPEEHDKMMAVVQVLVHFNTIVMGETLRDSGISILDTLKFTSPIYKLELSLIGRLFAQDPTLYAEILFQNPYSKNMRELFLKTANKFSCLLDREDRDAFKEHFVFGKEYFNYFAEESMQLSDRIIEEVVTNRLLINDHH</sequence>
<dbReference type="PANTHER" id="PTHR21363:SF0">
    <property type="entry name" value="PREPHENATE DEHYDROGENASE [NADP(+)]"/>
    <property type="match status" value="1"/>
</dbReference>
<dbReference type="GO" id="GO:0004665">
    <property type="term" value="F:prephenate dehydrogenase (NADP+) activity"/>
    <property type="evidence" value="ECO:0007669"/>
    <property type="project" value="InterPro"/>
</dbReference>
<dbReference type="PANTHER" id="PTHR21363">
    <property type="entry name" value="PREPHENATE DEHYDROGENASE"/>
    <property type="match status" value="1"/>
</dbReference>
<dbReference type="Pfam" id="PF20463">
    <property type="entry name" value="PDH_C"/>
    <property type="match status" value="1"/>
</dbReference>
<organism evidence="3 4">
    <name type="scientific">SAR324 cluster bacterium</name>
    <dbReference type="NCBI Taxonomy" id="2024889"/>
    <lineage>
        <taxon>Bacteria</taxon>
        <taxon>Deltaproteobacteria</taxon>
        <taxon>SAR324 cluster</taxon>
    </lineage>
</organism>
<comment type="caution">
    <text evidence="3">The sequence shown here is derived from an EMBL/GenBank/DDBJ whole genome shotgun (WGS) entry which is preliminary data.</text>
</comment>
<dbReference type="InterPro" id="IPR046825">
    <property type="entry name" value="PDH_C"/>
</dbReference>
<proteinExistence type="predicted"/>
<dbReference type="EMBL" id="JAAZON010000666">
    <property type="protein sequence ID" value="NMC64402.1"/>
    <property type="molecule type" value="Genomic_DNA"/>
</dbReference>
<evidence type="ECO:0000313" key="3">
    <source>
        <dbReference type="EMBL" id="NMC64402.1"/>
    </source>
</evidence>